<dbReference type="InterPro" id="IPR002035">
    <property type="entry name" value="VWF_A"/>
</dbReference>
<protein>
    <submittedName>
        <fullName evidence="3">VWA domain-containing protein</fullName>
    </submittedName>
</protein>
<sequence>MAWWRSKGQEGGPPGRPGAWLGLLLLPALALAQPQPPAASPEVRVIVDVSGSMRSNDPEQLAASAVELLAALLPDGVTAGVWTFGETVAAPLPLAEVDDAWREQAMALRPALVEYQPFTDIEAAVAAAAEPSAVGEPHLLLLTDGVVDLPPARGPKPAIDDASRRRLLEALAPDLARQGVVAHAIAFSEEADLALVAQLSRLTGGLPLQVASPEQLPGAFLDIVERIFPTDQIPLVDGRFLIEAGVESFSALLFPGEGGEPLALVAPDGTRYVPDSPPAGARWQVESLFSLLRVAEPARGEWRLEGALGAQSRIGVQGAVGLHVGPLPATLYPEVGVPLEAWLVRGGEPWEGAPEDLAIDATLLDDAGRVLAEAPLQRDGERFVGELVPPAWLGPARLRLRAEGEGILRQRLQAVSVQPLLGLLPEAEEGAGAVAPGRPEGERFHEDLATGRDGGELVDSPADRFIDFIHDLPSRAAALGREALPWLEQRRRALVASPGQQAVAGGLAILLLVALMLLRRTRRRQRRRRVVHREDPHV</sequence>
<name>A0ABU1GIK5_9GAMM</name>
<dbReference type="SUPFAM" id="SSF53300">
    <property type="entry name" value="vWA-like"/>
    <property type="match status" value="1"/>
</dbReference>
<evidence type="ECO:0000259" key="2">
    <source>
        <dbReference type="SMART" id="SM00327"/>
    </source>
</evidence>
<keyword evidence="1" id="KW-0472">Membrane</keyword>
<keyword evidence="1" id="KW-1133">Transmembrane helix</keyword>
<organism evidence="3 4">
    <name type="scientific">Halomonas mongoliensis</name>
    <dbReference type="NCBI Taxonomy" id="321265"/>
    <lineage>
        <taxon>Bacteria</taxon>
        <taxon>Pseudomonadati</taxon>
        <taxon>Pseudomonadota</taxon>
        <taxon>Gammaproteobacteria</taxon>
        <taxon>Oceanospirillales</taxon>
        <taxon>Halomonadaceae</taxon>
        <taxon>Halomonas</taxon>
    </lineage>
</organism>
<accession>A0ABU1GIK5</accession>
<dbReference type="EMBL" id="JARWAL010000002">
    <property type="protein sequence ID" value="MDR5891804.1"/>
    <property type="molecule type" value="Genomic_DNA"/>
</dbReference>
<comment type="caution">
    <text evidence="3">The sequence shown here is derived from an EMBL/GenBank/DDBJ whole genome shotgun (WGS) entry which is preliminary data.</text>
</comment>
<feature type="domain" description="VWFA" evidence="2">
    <location>
        <begin position="42"/>
        <end position="228"/>
    </location>
</feature>
<dbReference type="Pfam" id="PF13519">
    <property type="entry name" value="VWA_2"/>
    <property type="match status" value="1"/>
</dbReference>
<feature type="transmembrane region" description="Helical" evidence="1">
    <location>
        <begin position="499"/>
        <end position="518"/>
    </location>
</feature>
<dbReference type="RefSeq" id="WP_309635735.1">
    <property type="nucleotide sequence ID" value="NZ_JARWAL010000002.1"/>
</dbReference>
<proteinExistence type="predicted"/>
<gene>
    <name evidence="3" type="ORF">QC820_03180</name>
</gene>
<dbReference type="InterPro" id="IPR036465">
    <property type="entry name" value="vWFA_dom_sf"/>
</dbReference>
<reference evidence="3 4" key="1">
    <citation type="submission" date="2023-04" db="EMBL/GenBank/DDBJ databases">
        <title>A long-awaited taxogenomic arrangement of the family Halomonadaceae.</title>
        <authorList>
            <person name="De La Haba R."/>
            <person name="Chuvochina M."/>
            <person name="Wittouck S."/>
            <person name="Arahal D.R."/>
            <person name="Sanchez-Porro C."/>
            <person name="Hugenholtz P."/>
            <person name="Ventosa A."/>
        </authorList>
    </citation>
    <scope>NUCLEOTIDE SEQUENCE [LARGE SCALE GENOMIC DNA]</scope>
    <source>
        <strain evidence="3 4">DSM 17332</strain>
    </source>
</reference>
<dbReference type="CDD" id="cd00198">
    <property type="entry name" value="vWFA"/>
    <property type="match status" value="1"/>
</dbReference>
<evidence type="ECO:0000313" key="3">
    <source>
        <dbReference type="EMBL" id="MDR5891804.1"/>
    </source>
</evidence>
<dbReference type="SMART" id="SM00327">
    <property type="entry name" value="VWA"/>
    <property type="match status" value="1"/>
</dbReference>
<dbReference type="Proteomes" id="UP001252270">
    <property type="component" value="Unassembled WGS sequence"/>
</dbReference>
<keyword evidence="4" id="KW-1185">Reference proteome</keyword>
<evidence type="ECO:0000256" key="1">
    <source>
        <dbReference type="SAM" id="Phobius"/>
    </source>
</evidence>
<keyword evidence="1" id="KW-0812">Transmembrane</keyword>
<dbReference type="Gene3D" id="3.40.50.410">
    <property type="entry name" value="von Willebrand factor, type A domain"/>
    <property type="match status" value="1"/>
</dbReference>
<evidence type="ECO:0000313" key="4">
    <source>
        <dbReference type="Proteomes" id="UP001252270"/>
    </source>
</evidence>